<dbReference type="OrthoDB" id="7657788at2"/>
<dbReference type="SUPFAM" id="SSF55681">
    <property type="entry name" value="Class II aaRS and biotin synthetases"/>
    <property type="match status" value="1"/>
</dbReference>
<evidence type="ECO:0000313" key="4">
    <source>
        <dbReference type="Proteomes" id="UP000195273"/>
    </source>
</evidence>
<sequence>MDDRSQTHGLGHIALPPPYTLHAGTGPDVLEQAIRLAPEHGAGTLVCHASAGVLAFAVVLEPTQPLQEAQMAFPLGMVAVADALAAHCPPERAVRLHWPDEIRYDKARIGGGRFAVAPGTGPQDVPDWMVFAAELISERDHLPEPGQFPDSTSLKEEAFDPHEDIIATFASYMMLYFDRWLHDGLDAVTNRYLMRIDPPLLRGVRRIEGDRLVEITPAGGGKRSDPLLQSFNASGWRDAKGPKL</sequence>
<dbReference type="InterPro" id="IPR004143">
    <property type="entry name" value="BPL_LPL_catalytic"/>
</dbReference>
<dbReference type="Pfam" id="PF16917">
    <property type="entry name" value="BPL_LplA_LipB_2"/>
    <property type="match status" value="1"/>
</dbReference>
<feature type="region of interest" description="Disordered" evidence="1">
    <location>
        <begin position="224"/>
        <end position="244"/>
    </location>
</feature>
<name>A0A1Y0E8E5_9RHOB</name>
<dbReference type="Proteomes" id="UP000195273">
    <property type="component" value="Chromosome"/>
</dbReference>
<evidence type="ECO:0000256" key="1">
    <source>
        <dbReference type="SAM" id="MobiDB-lite"/>
    </source>
</evidence>
<gene>
    <name evidence="3" type="ORF">LOKVESSMR4R_00549</name>
</gene>
<keyword evidence="3" id="KW-0436">Ligase</keyword>
<dbReference type="GO" id="GO:0016874">
    <property type="term" value="F:ligase activity"/>
    <property type="evidence" value="ECO:0007669"/>
    <property type="project" value="UniProtKB-KW"/>
</dbReference>
<organism evidence="3 4">
    <name type="scientific">Yoonia vestfoldensis</name>
    <dbReference type="NCBI Taxonomy" id="245188"/>
    <lineage>
        <taxon>Bacteria</taxon>
        <taxon>Pseudomonadati</taxon>
        <taxon>Pseudomonadota</taxon>
        <taxon>Alphaproteobacteria</taxon>
        <taxon>Rhodobacterales</taxon>
        <taxon>Paracoccaceae</taxon>
        <taxon>Yoonia</taxon>
    </lineage>
</organism>
<dbReference type="Gene3D" id="3.30.930.10">
    <property type="entry name" value="Bira Bifunctional Protein, Domain 2"/>
    <property type="match status" value="1"/>
</dbReference>
<evidence type="ECO:0000259" key="2">
    <source>
        <dbReference type="Pfam" id="PF16917"/>
    </source>
</evidence>
<feature type="domain" description="BPL/LPL catalytic" evidence="2">
    <location>
        <begin position="15"/>
        <end position="193"/>
    </location>
</feature>
<reference evidence="3 4" key="1">
    <citation type="submission" date="2017-05" db="EMBL/GenBank/DDBJ databases">
        <title>Genome Sequence of Loktanella vestfoldensis Strain SMR4r Isolated from a Culture of the Diatom Skeletonema marinoi.</title>
        <authorList>
            <person name="Topel M."/>
            <person name="Pinder M.I.M."/>
            <person name="Johansson O.N."/>
            <person name="Kourtchenko O."/>
            <person name="Godhe A."/>
            <person name="Clarke A.K."/>
        </authorList>
    </citation>
    <scope>NUCLEOTIDE SEQUENCE [LARGE SCALE GENOMIC DNA]</scope>
    <source>
        <strain evidence="3 4">SMR4r</strain>
    </source>
</reference>
<dbReference type="KEGG" id="lvs:LOKVESSMR4R_00549"/>
<dbReference type="RefSeq" id="WP_087206191.1">
    <property type="nucleotide sequence ID" value="NZ_CP021431.1"/>
</dbReference>
<accession>A0A1Y0E8E5</accession>
<protein>
    <submittedName>
        <fullName evidence="3">Biotin/lipoate A/B protein ligase family protein</fullName>
    </submittedName>
</protein>
<dbReference type="InterPro" id="IPR045864">
    <property type="entry name" value="aa-tRNA-synth_II/BPL/LPL"/>
</dbReference>
<evidence type="ECO:0000313" key="3">
    <source>
        <dbReference type="EMBL" id="ART99886.1"/>
    </source>
</evidence>
<keyword evidence="4" id="KW-1185">Reference proteome</keyword>
<dbReference type="EMBL" id="CP021431">
    <property type="protein sequence ID" value="ART99886.1"/>
    <property type="molecule type" value="Genomic_DNA"/>
</dbReference>
<proteinExistence type="predicted"/>
<dbReference type="AlphaFoldDB" id="A0A1Y0E8E5"/>